<feature type="transmembrane region" description="Helical" evidence="5">
    <location>
        <begin position="40"/>
        <end position="62"/>
    </location>
</feature>
<comment type="caution">
    <text evidence="7">The sequence shown here is derived from an EMBL/GenBank/DDBJ whole genome shotgun (WGS) entry which is preliminary data.</text>
</comment>
<dbReference type="GO" id="GO:0005886">
    <property type="term" value="C:plasma membrane"/>
    <property type="evidence" value="ECO:0007669"/>
    <property type="project" value="TreeGrafter"/>
</dbReference>
<dbReference type="OrthoDB" id="6500128at2759"/>
<evidence type="ECO:0000313" key="7">
    <source>
        <dbReference type="EMBL" id="RIA79029.1"/>
    </source>
</evidence>
<dbReference type="Pfam" id="PF00005">
    <property type="entry name" value="ABC_tran"/>
    <property type="match status" value="1"/>
</dbReference>
<comment type="subcellular location">
    <subcellularLocation>
        <location evidence="1">Membrane</location>
        <topology evidence="1">Multi-pass membrane protein</topology>
    </subcellularLocation>
</comment>
<dbReference type="Gene3D" id="3.40.50.300">
    <property type="entry name" value="P-loop containing nucleotide triphosphate hydrolases"/>
    <property type="match status" value="1"/>
</dbReference>
<dbReference type="InterPro" id="IPR011527">
    <property type="entry name" value="ABC1_TM_dom"/>
</dbReference>
<evidence type="ECO:0000256" key="3">
    <source>
        <dbReference type="ARBA" id="ARBA00022989"/>
    </source>
</evidence>
<dbReference type="SUPFAM" id="SSF90123">
    <property type="entry name" value="ABC transporter transmembrane region"/>
    <property type="match status" value="1"/>
</dbReference>
<dbReference type="PANTHER" id="PTHR24222">
    <property type="entry name" value="ABC TRANSPORTER B FAMILY"/>
    <property type="match status" value="1"/>
</dbReference>
<feature type="domain" description="ABC transmembrane type-1" evidence="6">
    <location>
        <begin position="1"/>
        <end position="103"/>
    </location>
</feature>
<dbReference type="GO" id="GO:0016887">
    <property type="term" value="F:ATP hydrolysis activity"/>
    <property type="evidence" value="ECO:0007669"/>
    <property type="project" value="InterPro"/>
</dbReference>
<keyword evidence="3 5" id="KW-1133">Transmembrane helix</keyword>
<gene>
    <name evidence="7" type="ORF">C1645_848497</name>
</gene>
<evidence type="ECO:0000256" key="1">
    <source>
        <dbReference type="ARBA" id="ARBA00004141"/>
    </source>
</evidence>
<feature type="transmembrane region" description="Helical" evidence="5">
    <location>
        <begin position="74"/>
        <end position="95"/>
    </location>
</feature>
<dbReference type="PANTHER" id="PTHR24222:SF76">
    <property type="entry name" value="MYCOBACTIN IMPORT ATP-BINDING_PERMEASE PROTEIN IRTB"/>
    <property type="match status" value="1"/>
</dbReference>
<dbReference type="PROSITE" id="PS50929">
    <property type="entry name" value="ABC_TM1F"/>
    <property type="match status" value="1"/>
</dbReference>
<dbReference type="Pfam" id="PF00664">
    <property type="entry name" value="ABC_membrane"/>
    <property type="match status" value="1"/>
</dbReference>
<feature type="non-terminal residue" evidence="7">
    <location>
        <position position="1"/>
    </location>
</feature>
<evidence type="ECO:0000256" key="5">
    <source>
        <dbReference type="SAM" id="Phobius"/>
    </source>
</evidence>
<evidence type="ECO:0000313" key="8">
    <source>
        <dbReference type="Proteomes" id="UP000265703"/>
    </source>
</evidence>
<dbReference type="Gene3D" id="1.20.1560.10">
    <property type="entry name" value="ABC transporter type 1, transmembrane domain"/>
    <property type="match status" value="1"/>
</dbReference>
<dbReference type="InterPro" id="IPR027417">
    <property type="entry name" value="P-loop_NTPase"/>
</dbReference>
<dbReference type="SUPFAM" id="SSF52540">
    <property type="entry name" value="P-loop containing nucleoside triphosphate hydrolases"/>
    <property type="match status" value="1"/>
</dbReference>
<sequence>EESISTIRTTVAFSQQKNISKIYESKLETAKKAGIKASTLNGLCMGFSNFFIYSTYALAFWYGSTLIISGETTVGAVVNVFLSVLAGTYALNSILPDLVTFNNAQGAGNKIFETINRISPINIESEEGVKLDEVEGRIQLRNISFVYPSRPEIRTLKNVSLDIEAGTTVALVGSSGSGKSNFTFSLFFLII</sequence>
<evidence type="ECO:0000256" key="4">
    <source>
        <dbReference type="ARBA" id="ARBA00023136"/>
    </source>
</evidence>
<dbReference type="GO" id="GO:0005524">
    <property type="term" value="F:ATP binding"/>
    <property type="evidence" value="ECO:0007669"/>
    <property type="project" value="InterPro"/>
</dbReference>
<reference evidence="7 8" key="1">
    <citation type="submission" date="2018-06" db="EMBL/GenBank/DDBJ databases">
        <title>Comparative genomics reveals the genomic features of Rhizophagus irregularis, R. cerebriforme, R. diaphanum and Gigaspora rosea, and their symbiotic lifestyle signature.</title>
        <authorList>
            <person name="Morin E."/>
            <person name="San Clemente H."/>
            <person name="Chen E.C.H."/>
            <person name="De La Providencia I."/>
            <person name="Hainaut M."/>
            <person name="Kuo A."/>
            <person name="Kohler A."/>
            <person name="Murat C."/>
            <person name="Tang N."/>
            <person name="Roy S."/>
            <person name="Loubradou J."/>
            <person name="Henrissat B."/>
            <person name="Grigoriev I.V."/>
            <person name="Corradi N."/>
            <person name="Roux C."/>
            <person name="Martin F.M."/>
        </authorList>
    </citation>
    <scope>NUCLEOTIDE SEQUENCE [LARGE SCALE GENOMIC DNA]</scope>
    <source>
        <strain evidence="7 8">DAOM 227022</strain>
    </source>
</reference>
<dbReference type="InterPro" id="IPR036640">
    <property type="entry name" value="ABC1_TM_sf"/>
</dbReference>
<name>A0A397S2S6_9GLOM</name>
<evidence type="ECO:0000259" key="6">
    <source>
        <dbReference type="PROSITE" id="PS50929"/>
    </source>
</evidence>
<protein>
    <submittedName>
        <fullName evidence="7">ABC transporter type 1, transmembrane domain-containing protein</fullName>
    </submittedName>
</protein>
<keyword evidence="4 5" id="KW-0472">Membrane</keyword>
<dbReference type="AlphaFoldDB" id="A0A397S2S6"/>
<keyword evidence="8" id="KW-1185">Reference proteome</keyword>
<proteinExistence type="predicted"/>
<accession>A0A397S2S6</accession>
<dbReference type="Proteomes" id="UP000265703">
    <property type="component" value="Unassembled WGS sequence"/>
</dbReference>
<dbReference type="InterPro" id="IPR039421">
    <property type="entry name" value="Type_1_exporter"/>
</dbReference>
<dbReference type="InterPro" id="IPR003439">
    <property type="entry name" value="ABC_transporter-like_ATP-bd"/>
</dbReference>
<dbReference type="STRING" id="658196.A0A397S2S6"/>
<dbReference type="EMBL" id="QKYT01001658">
    <property type="protein sequence ID" value="RIA79029.1"/>
    <property type="molecule type" value="Genomic_DNA"/>
</dbReference>
<dbReference type="GO" id="GO:0140359">
    <property type="term" value="F:ABC-type transporter activity"/>
    <property type="evidence" value="ECO:0007669"/>
    <property type="project" value="InterPro"/>
</dbReference>
<keyword evidence="2 5" id="KW-0812">Transmembrane</keyword>
<evidence type="ECO:0000256" key="2">
    <source>
        <dbReference type="ARBA" id="ARBA00022692"/>
    </source>
</evidence>
<organism evidence="7 8">
    <name type="scientific">Glomus cerebriforme</name>
    <dbReference type="NCBI Taxonomy" id="658196"/>
    <lineage>
        <taxon>Eukaryota</taxon>
        <taxon>Fungi</taxon>
        <taxon>Fungi incertae sedis</taxon>
        <taxon>Mucoromycota</taxon>
        <taxon>Glomeromycotina</taxon>
        <taxon>Glomeromycetes</taxon>
        <taxon>Glomerales</taxon>
        <taxon>Glomeraceae</taxon>
        <taxon>Glomus</taxon>
    </lineage>
</organism>